<accession>A0AAP0BWL7</accession>
<name>A0AAP0BWL7_9ASPA</name>
<dbReference type="EMBL" id="JBBWWQ010000003">
    <property type="protein sequence ID" value="KAK8952456.1"/>
    <property type="molecule type" value="Genomic_DNA"/>
</dbReference>
<dbReference type="PROSITE" id="PS51375">
    <property type="entry name" value="PPR"/>
    <property type="match status" value="2"/>
</dbReference>
<evidence type="ECO:0000256" key="1">
    <source>
        <dbReference type="ARBA" id="ARBA00007626"/>
    </source>
</evidence>
<dbReference type="GO" id="GO:0005739">
    <property type="term" value="C:mitochondrion"/>
    <property type="evidence" value="ECO:0007669"/>
    <property type="project" value="TreeGrafter"/>
</dbReference>
<dbReference type="Pfam" id="PF01535">
    <property type="entry name" value="PPR"/>
    <property type="match status" value="3"/>
</dbReference>
<dbReference type="SUPFAM" id="SSF48452">
    <property type="entry name" value="TPR-like"/>
    <property type="match status" value="1"/>
</dbReference>
<dbReference type="PANTHER" id="PTHR45717">
    <property type="entry name" value="OS12G0527900 PROTEIN"/>
    <property type="match status" value="1"/>
</dbReference>
<dbReference type="InterPro" id="IPR011990">
    <property type="entry name" value="TPR-like_helical_dom_sf"/>
</dbReference>
<dbReference type="PANTHER" id="PTHR45717:SF20">
    <property type="entry name" value="OS07G0598500 PROTEIN"/>
    <property type="match status" value="1"/>
</dbReference>
<keyword evidence="5" id="KW-1185">Reference proteome</keyword>
<dbReference type="Gene3D" id="1.25.40.10">
    <property type="entry name" value="Tetratricopeptide repeat domain"/>
    <property type="match status" value="4"/>
</dbReference>
<evidence type="ECO:0000256" key="2">
    <source>
        <dbReference type="ARBA" id="ARBA00022737"/>
    </source>
</evidence>
<dbReference type="Proteomes" id="UP001418222">
    <property type="component" value="Unassembled WGS sequence"/>
</dbReference>
<evidence type="ECO:0000313" key="4">
    <source>
        <dbReference type="EMBL" id="KAK8952456.1"/>
    </source>
</evidence>
<dbReference type="InterPro" id="IPR002885">
    <property type="entry name" value="PPR_rpt"/>
</dbReference>
<keyword evidence="2" id="KW-0677">Repeat</keyword>
<gene>
    <name evidence="4" type="ORF">KSP39_PZI004825</name>
</gene>
<comment type="similarity">
    <text evidence="1">Belongs to the PPR family. P subfamily.</text>
</comment>
<evidence type="ECO:0000313" key="5">
    <source>
        <dbReference type="Proteomes" id="UP001418222"/>
    </source>
</evidence>
<sequence length="518" mass="58555">MNSAIFFLLSRTRASTCSRNRLSPALISPAAMKLHSTTTSRSSRRPTLSSAIYPLGHPNSEISLELDRWVLSGSTLRLVELQNLTRDLRNRGRHKQALEVSEWMKDKWTKEKGAKPFVASDHAVHLDLIGEVRGLSAAKMYFDGLKEKDRTEKTYGALLNCYVREKLIDEALSHMREMKELGMASSPLPYNNIMCLYTNTAQHEKVPSVLEEMKNSMILPDNFSYRICINSLGKKSDIHGMEKILEEMEIQPQIVVDWNTYAVVANIYIKAGLNLKANSMLEKSEQKLEKRNGVCYNHLISLHCALKNKEEMWRLWALQKENCKRFNNRDYATMIQALVKLGEVEEAEELVKDWESSGNSFDFRVPNALLAGYRQGGLMQKAEKIIDGFLTKGKTPPSNSWEIVAAGYAERGELAKACELMTKALRVASGKWLPKPNVMRSMLQYLGEEGELAMAENFVGLLKEVMPVNRDVYHALMKCNVRAGRGVEEILEKMKAQGIEPDEETQGIIISTGSKSQN</sequence>
<proteinExistence type="inferred from homology"/>
<feature type="repeat" description="PPR" evidence="3">
    <location>
        <begin position="151"/>
        <end position="185"/>
    </location>
</feature>
<dbReference type="GO" id="GO:0003729">
    <property type="term" value="F:mRNA binding"/>
    <property type="evidence" value="ECO:0007669"/>
    <property type="project" value="UniProtKB-ARBA"/>
</dbReference>
<evidence type="ECO:0000256" key="3">
    <source>
        <dbReference type="PROSITE-ProRule" id="PRU00708"/>
    </source>
</evidence>
<dbReference type="AlphaFoldDB" id="A0AAP0BWL7"/>
<reference evidence="4 5" key="1">
    <citation type="journal article" date="2022" name="Nat. Plants">
        <title>Genomes of leafy and leafless Platanthera orchids illuminate the evolution of mycoheterotrophy.</title>
        <authorList>
            <person name="Li M.H."/>
            <person name="Liu K.W."/>
            <person name="Li Z."/>
            <person name="Lu H.C."/>
            <person name="Ye Q.L."/>
            <person name="Zhang D."/>
            <person name="Wang J.Y."/>
            <person name="Li Y.F."/>
            <person name="Zhong Z.M."/>
            <person name="Liu X."/>
            <person name="Yu X."/>
            <person name="Liu D.K."/>
            <person name="Tu X.D."/>
            <person name="Liu B."/>
            <person name="Hao Y."/>
            <person name="Liao X.Y."/>
            <person name="Jiang Y.T."/>
            <person name="Sun W.H."/>
            <person name="Chen J."/>
            <person name="Chen Y.Q."/>
            <person name="Ai Y."/>
            <person name="Zhai J.W."/>
            <person name="Wu S.S."/>
            <person name="Zhou Z."/>
            <person name="Hsiao Y.Y."/>
            <person name="Wu W.L."/>
            <person name="Chen Y.Y."/>
            <person name="Lin Y.F."/>
            <person name="Hsu J.L."/>
            <person name="Li C.Y."/>
            <person name="Wang Z.W."/>
            <person name="Zhao X."/>
            <person name="Zhong W.Y."/>
            <person name="Ma X.K."/>
            <person name="Ma L."/>
            <person name="Huang J."/>
            <person name="Chen G.Z."/>
            <person name="Huang M.Z."/>
            <person name="Huang L."/>
            <person name="Peng D.H."/>
            <person name="Luo Y.B."/>
            <person name="Zou S.Q."/>
            <person name="Chen S.P."/>
            <person name="Lan S."/>
            <person name="Tsai W.C."/>
            <person name="Van de Peer Y."/>
            <person name="Liu Z.J."/>
        </authorList>
    </citation>
    <scope>NUCLEOTIDE SEQUENCE [LARGE SCALE GENOMIC DNA]</scope>
    <source>
        <strain evidence="4">Lor287</strain>
    </source>
</reference>
<organism evidence="4 5">
    <name type="scientific">Platanthera zijinensis</name>
    <dbReference type="NCBI Taxonomy" id="2320716"/>
    <lineage>
        <taxon>Eukaryota</taxon>
        <taxon>Viridiplantae</taxon>
        <taxon>Streptophyta</taxon>
        <taxon>Embryophyta</taxon>
        <taxon>Tracheophyta</taxon>
        <taxon>Spermatophyta</taxon>
        <taxon>Magnoliopsida</taxon>
        <taxon>Liliopsida</taxon>
        <taxon>Asparagales</taxon>
        <taxon>Orchidaceae</taxon>
        <taxon>Orchidoideae</taxon>
        <taxon>Orchideae</taxon>
        <taxon>Orchidinae</taxon>
        <taxon>Platanthera</taxon>
    </lineage>
</organism>
<dbReference type="Pfam" id="PF13041">
    <property type="entry name" value="PPR_2"/>
    <property type="match status" value="1"/>
</dbReference>
<feature type="repeat" description="PPR" evidence="3">
    <location>
        <begin position="327"/>
        <end position="361"/>
    </location>
</feature>
<protein>
    <submittedName>
        <fullName evidence="4">Pentatricopeptide repeat-containing protein</fullName>
    </submittedName>
</protein>
<comment type="caution">
    <text evidence="4">The sequence shown here is derived from an EMBL/GenBank/DDBJ whole genome shotgun (WGS) entry which is preliminary data.</text>
</comment>
<dbReference type="NCBIfam" id="TIGR00756">
    <property type="entry name" value="PPR"/>
    <property type="match status" value="2"/>
</dbReference>